<evidence type="ECO:0000313" key="2">
    <source>
        <dbReference type="EMBL" id="GHF65412.1"/>
    </source>
</evidence>
<proteinExistence type="predicted"/>
<comment type="caution">
    <text evidence="2">The sequence shown here is derived from an EMBL/GenBank/DDBJ whole genome shotgun (WGS) entry which is preliminary data.</text>
</comment>
<evidence type="ECO:0000256" key="1">
    <source>
        <dbReference type="SAM" id="MobiDB-lite"/>
    </source>
</evidence>
<feature type="region of interest" description="Disordered" evidence="1">
    <location>
        <begin position="1"/>
        <end position="52"/>
    </location>
</feature>
<name>A0ABQ3JXH3_9DEIO</name>
<sequence length="70" mass="7388">MGVAGRADDGGVAGEGVTGGQGRIGEERRVKVEGAGTAQHQGQDEDSHRGTVRVGRAAQMKALARRRWIY</sequence>
<dbReference type="Proteomes" id="UP000619376">
    <property type="component" value="Unassembled WGS sequence"/>
</dbReference>
<reference evidence="3" key="1">
    <citation type="journal article" date="2019" name="Int. J. Syst. Evol. Microbiol.">
        <title>The Global Catalogue of Microorganisms (GCM) 10K type strain sequencing project: providing services to taxonomists for standard genome sequencing and annotation.</title>
        <authorList>
            <consortium name="The Broad Institute Genomics Platform"/>
            <consortium name="The Broad Institute Genome Sequencing Center for Infectious Disease"/>
            <person name="Wu L."/>
            <person name="Ma J."/>
        </authorList>
    </citation>
    <scope>NUCLEOTIDE SEQUENCE [LARGE SCALE GENOMIC DNA]</scope>
    <source>
        <strain evidence="3">CGMCC 1.18437</strain>
    </source>
</reference>
<gene>
    <name evidence="2" type="ORF">GCM10017781_46370</name>
</gene>
<feature type="compositionally biased region" description="Gly residues" evidence="1">
    <location>
        <begin position="11"/>
        <end position="23"/>
    </location>
</feature>
<accession>A0ABQ3JXH3</accession>
<organism evidence="2 3">
    <name type="scientific">Deinococcus metalli</name>
    <dbReference type="NCBI Taxonomy" id="1141878"/>
    <lineage>
        <taxon>Bacteria</taxon>
        <taxon>Thermotogati</taxon>
        <taxon>Deinococcota</taxon>
        <taxon>Deinococci</taxon>
        <taxon>Deinococcales</taxon>
        <taxon>Deinococcaceae</taxon>
        <taxon>Deinococcus</taxon>
    </lineage>
</organism>
<keyword evidence="3" id="KW-1185">Reference proteome</keyword>
<dbReference type="EMBL" id="BNAJ01000024">
    <property type="protein sequence ID" value="GHF65412.1"/>
    <property type="molecule type" value="Genomic_DNA"/>
</dbReference>
<protein>
    <submittedName>
        <fullName evidence="2">Uncharacterized protein</fullName>
    </submittedName>
</protein>
<evidence type="ECO:0000313" key="3">
    <source>
        <dbReference type="Proteomes" id="UP000619376"/>
    </source>
</evidence>